<evidence type="ECO:0000256" key="8">
    <source>
        <dbReference type="ARBA" id="ARBA00023242"/>
    </source>
</evidence>
<dbReference type="GO" id="GO:0005634">
    <property type="term" value="C:nucleus"/>
    <property type="evidence" value="ECO:0000318"/>
    <property type="project" value="GO_Central"/>
</dbReference>
<dbReference type="SUPFAM" id="SSF47802">
    <property type="entry name" value="DNA polymerase beta, N-terminal domain-like"/>
    <property type="match status" value="1"/>
</dbReference>
<dbReference type="CTD" id="6757931"/>
<dbReference type="SMART" id="SM00483">
    <property type="entry name" value="POLXc"/>
    <property type="match status" value="1"/>
</dbReference>
<dbReference type="GO" id="GO:0003887">
    <property type="term" value="F:DNA-directed DNA polymerase activity"/>
    <property type="evidence" value="ECO:0000318"/>
    <property type="project" value="GO_Central"/>
</dbReference>
<evidence type="ECO:0000256" key="2">
    <source>
        <dbReference type="ARBA" id="ARBA00004123"/>
    </source>
</evidence>
<dbReference type="InterPro" id="IPR028207">
    <property type="entry name" value="DNA_pol_B_palm_palm"/>
</dbReference>
<dbReference type="FunFam" id="1.10.150.20:FF:000010">
    <property type="entry name" value="DNA polymerase lambda"/>
    <property type="match status" value="1"/>
</dbReference>
<evidence type="ECO:0000313" key="13">
    <source>
        <dbReference type="Proteomes" id="UP000009022"/>
    </source>
</evidence>
<dbReference type="InterPro" id="IPR043519">
    <property type="entry name" value="NT_sf"/>
</dbReference>
<dbReference type="SUPFAM" id="SSF81585">
    <property type="entry name" value="PsbU/PolX domain-like"/>
    <property type="match status" value="1"/>
</dbReference>
<dbReference type="InterPro" id="IPR002054">
    <property type="entry name" value="DNA-dir_DNA_pol_X"/>
</dbReference>
<dbReference type="InterPro" id="IPR027421">
    <property type="entry name" value="DNA_pol_lamdba_lyase_dom_sf"/>
</dbReference>
<dbReference type="STRING" id="10228.B3S8X2"/>
<comment type="subcellular location">
    <subcellularLocation>
        <location evidence="2 9">Nucleus</location>
    </subcellularLocation>
</comment>
<feature type="binding site" evidence="10">
    <location>
        <position position="449"/>
    </location>
    <ligand>
        <name>Mg(2+)</name>
        <dbReference type="ChEBI" id="CHEBI:18420"/>
    </ligand>
</feature>
<evidence type="ECO:0000256" key="7">
    <source>
        <dbReference type="ARBA" id="ARBA00022842"/>
    </source>
</evidence>
<dbReference type="InterPro" id="IPR001357">
    <property type="entry name" value="BRCT_dom"/>
</dbReference>
<dbReference type="PANTHER" id="PTHR11276">
    <property type="entry name" value="DNA POLYMERASE TYPE-X FAMILY MEMBER"/>
    <property type="match status" value="1"/>
</dbReference>
<dbReference type="GO" id="GO:0046872">
    <property type="term" value="F:metal ion binding"/>
    <property type="evidence" value="ECO:0007669"/>
    <property type="project" value="UniProtKB-UniRule"/>
</dbReference>
<evidence type="ECO:0000313" key="12">
    <source>
        <dbReference type="EMBL" id="EDV20777.1"/>
    </source>
</evidence>
<dbReference type="RefSeq" id="XP_002116718.1">
    <property type="nucleotide sequence ID" value="XM_002116682.1"/>
</dbReference>
<dbReference type="PIRSF" id="PIRSF000817">
    <property type="entry name" value="DNA_NT"/>
    <property type="match status" value="1"/>
</dbReference>
<dbReference type="FunCoup" id="B3S8X2">
    <property type="interactions" value="6"/>
</dbReference>
<evidence type="ECO:0000256" key="3">
    <source>
        <dbReference type="ARBA" id="ARBA00008323"/>
    </source>
</evidence>
<dbReference type="Pfam" id="PF14791">
    <property type="entry name" value="DNA_pol_B_thumb"/>
    <property type="match status" value="1"/>
</dbReference>
<dbReference type="FunFam" id="3.30.210.10:FF:000005">
    <property type="entry name" value="DNA polymerase IV"/>
    <property type="match status" value="1"/>
</dbReference>
<dbReference type="PRINTS" id="PR00869">
    <property type="entry name" value="DNAPOLX"/>
</dbReference>
<keyword evidence="7 9" id="KW-0460">Magnesium</keyword>
<protein>
    <recommendedName>
        <fullName evidence="11">BRCT domain-containing protein</fullName>
    </recommendedName>
</protein>
<feature type="binding site" evidence="10">
    <location>
        <position position="350"/>
    </location>
    <ligand>
        <name>Mg(2+)</name>
        <dbReference type="ChEBI" id="CHEBI:18420"/>
    </ligand>
</feature>
<dbReference type="PANTHER" id="PTHR11276:SF40">
    <property type="entry name" value="BRCT DOMAIN-CONTAINING PROTEIN"/>
    <property type="match status" value="1"/>
</dbReference>
<dbReference type="Gene3D" id="1.10.150.110">
    <property type="entry name" value="DNA polymerase beta, N-terminal domain-like"/>
    <property type="match status" value="1"/>
</dbReference>
<dbReference type="Gene3D" id="3.40.50.10190">
    <property type="entry name" value="BRCT domain"/>
    <property type="match status" value="1"/>
</dbReference>
<dbReference type="InterPro" id="IPR022312">
    <property type="entry name" value="DNA_pol_X"/>
</dbReference>
<gene>
    <name evidence="12" type="ORF">TRIADDRAFT_60774</name>
</gene>
<dbReference type="CDD" id="cd00141">
    <property type="entry name" value="NT_POLXc"/>
    <property type="match status" value="1"/>
</dbReference>
<dbReference type="GO" id="GO:0006303">
    <property type="term" value="P:double-strand break repair via nonhomologous end joining"/>
    <property type="evidence" value="ECO:0000318"/>
    <property type="project" value="GO_Central"/>
</dbReference>
<evidence type="ECO:0000256" key="9">
    <source>
        <dbReference type="PIRNR" id="PIRNR000817"/>
    </source>
</evidence>
<dbReference type="GO" id="GO:0003677">
    <property type="term" value="F:DNA binding"/>
    <property type="evidence" value="ECO:0007669"/>
    <property type="project" value="UniProtKB-UniRule"/>
</dbReference>
<name>B3S8X2_TRIAD</name>
<keyword evidence="4 9" id="KW-0808">Transferase</keyword>
<dbReference type="OrthoDB" id="205514at2759"/>
<dbReference type="EMBL" id="DS985257">
    <property type="protein sequence ID" value="EDV20777.1"/>
    <property type="molecule type" value="Genomic_DNA"/>
</dbReference>
<dbReference type="Gene3D" id="3.30.460.10">
    <property type="entry name" value="Beta Polymerase, domain 2"/>
    <property type="match status" value="1"/>
</dbReference>
<proteinExistence type="inferred from homology"/>
<sequence>MASPAKKRKLKSNLQKHISQPTQIFHDICVYIVPIKLPNQRVQFLKQLAAKKGFPIAESYSPKVTHIVTAVTSIDRIKAHLDSENINKVEVVSVEWLTTSFTDGQPTRVTDRFRLVPKKSLSLERFSAFDRQASLENNTQLSDGSADGESSLQLTKYECQRVTTLDHYNRKLVEALELLESHALLIGGEQSQGRALAFKRSSTAMKGLPKEIENVDEISSLRHLGNHSLRIIGEILTKGYSDEVEQIRNSEFYKATKLFNNIFGVGPTTARYWYDKGLRTFDDLRNSEIIKLTDRQQSGLDNYDELCEPVTLEQAQRIRDMVQNEIDIILPGTKSMLVGGHRRGKKAGHDTDILIWHPEEGKERGLLTKLVDRLELKGYIKYKEMINIDANTDEAFLRRTNSRGLSDIKEKPGKAMDHLERCFGIFSFPRTLLQLPQNDDNPSAARRVDLIVTPASQWAYALVGWTGNKQYNRSLRLYAWKELQINLSSHAAFDCREQKLLPASTEQDIFNYLKLTYREPWERNC</sequence>
<dbReference type="AlphaFoldDB" id="B3S8X2"/>
<keyword evidence="13" id="KW-1185">Reference proteome</keyword>
<dbReference type="SUPFAM" id="SSF81301">
    <property type="entry name" value="Nucleotidyltransferase"/>
    <property type="match status" value="1"/>
</dbReference>
<dbReference type="InterPro" id="IPR036420">
    <property type="entry name" value="BRCT_dom_sf"/>
</dbReference>
<dbReference type="InParanoid" id="B3S8X2"/>
<comment type="cofactor">
    <cofactor evidence="1 10">
        <name>Mg(2+)</name>
        <dbReference type="ChEBI" id="CHEBI:18420"/>
    </cofactor>
</comment>
<dbReference type="InterPro" id="IPR037160">
    <property type="entry name" value="DNA_Pol_thumb_sf"/>
</dbReference>
<feature type="domain" description="BRCT" evidence="11">
    <location>
        <begin position="20"/>
        <end position="105"/>
    </location>
</feature>
<dbReference type="Proteomes" id="UP000009022">
    <property type="component" value="Unassembled WGS sequence"/>
</dbReference>
<comment type="similarity">
    <text evidence="3 9">Belongs to the DNA polymerase type-X family.</text>
</comment>
<dbReference type="Pfam" id="PF00533">
    <property type="entry name" value="BRCT"/>
    <property type="match status" value="1"/>
</dbReference>
<evidence type="ECO:0000256" key="1">
    <source>
        <dbReference type="ARBA" id="ARBA00001946"/>
    </source>
</evidence>
<dbReference type="PhylomeDB" id="B3S8X2"/>
<reference evidence="12 13" key="1">
    <citation type="journal article" date="2008" name="Nature">
        <title>The Trichoplax genome and the nature of placozoans.</title>
        <authorList>
            <person name="Srivastava M."/>
            <person name="Begovic E."/>
            <person name="Chapman J."/>
            <person name="Putnam N.H."/>
            <person name="Hellsten U."/>
            <person name="Kawashima T."/>
            <person name="Kuo A."/>
            <person name="Mitros T."/>
            <person name="Salamov A."/>
            <person name="Carpenter M.L."/>
            <person name="Signorovitch A.Y."/>
            <person name="Moreno M.A."/>
            <person name="Kamm K."/>
            <person name="Grimwood J."/>
            <person name="Schmutz J."/>
            <person name="Shapiro H."/>
            <person name="Grigoriev I.V."/>
            <person name="Buss L.W."/>
            <person name="Schierwater B."/>
            <person name="Dellaporta S.L."/>
            <person name="Rokhsar D.S."/>
        </authorList>
    </citation>
    <scope>NUCLEOTIDE SEQUENCE [LARGE SCALE GENOMIC DNA]</scope>
    <source>
        <strain evidence="12 13">Grell-BS-1999</strain>
    </source>
</reference>
<keyword evidence="8 9" id="KW-0539">Nucleus</keyword>
<dbReference type="Gene3D" id="1.10.150.20">
    <property type="entry name" value="5' to 3' exonuclease, C-terminal subdomain"/>
    <property type="match status" value="1"/>
</dbReference>
<organism evidence="12 13">
    <name type="scientific">Trichoplax adhaerens</name>
    <name type="common">Trichoplax reptans</name>
    <dbReference type="NCBI Taxonomy" id="10228"/>
    <lineage>
        <taxon>Eukaryota</taxon>
        <taxon>Metazoa</taxon>
        <taxon>Placozoa</taxon>
        <taxon>Uniplacotomia</taxon>
        <taxon>Trichoplacea</taxon>
        <taxon>Trichoplacidae</taxon>
        <taxon>Trichoplax</taxon>
    </lineage>
</organism>
<dbReference type="GeneID" id="6757931"/>
<dbReference type="Gene3D" id="3.30.210.10">
    <property type="entry name" value="DNA polymerase, thumb domain"/>
    <property type="match status" value="1"/>
</dbReference>
<evidence type="ECO:0000256" key="10">
    <source>
        <dbReference type="PIRSR" id="PIRSR000817-1"/>
    </source>
</evidence>
<dbReference type="InterPro" id="IPR029398">
    <property type="entry name" value="PolB_thumb"/>
</dbReference>
<dbReference type="InterPro" id="IPR001726">
    <property type="entry name" value="TdT/Mu"/>
</dbReference>
<dbReference type="SUPFAM" id="SSF52113">
    <property type="entry name" value="BRCT domain"/>
    <property type="match status" value="1"/>
</dbReference>
<keyword evidence="6 9" id="KW-0479">Metal-binding</keyword>
<evidence type="ECO:0000256" key="5">
    <source>
        <dbReference type="ARBA" id="ARBA00022695"/>
    </source>
</evidence>
<evidence type="ECO:0000256" key="6">
    <source>
        <dbReference type="ARBA" id="ARBA00022723"/>
    </source>
</evidence>
<keyword evidence="5 9" id="KW-0548">Nucleotidyltransferase</keyword>
<accession>B3S8X2</accession>
<evidence type="ECO:0000256" key="4">
    <source>
        <dbReference type="ARBA" id="ARBA00022679"/>
    </source>
</evidence>
<dbReference type="Pfam" id="PF10391">
    <property type="entry name" value="DNA_pol_lambd_f"/>
    <property type="match status" value="1"/>
</dbReference>
<dbReference type="eggNOG" id="KOG2534">
    <property type="taxonomic scope" value="Eukaryota"/>
</dbReference>
<dbReference type="PRINTS" id="PR00871">
    <property type="entry name" value="DNAPOLXTDT"/>
</dbReference>
<dbReference type="KEGG" id="tad:TRIADDRAFT_60774"/>
<dbReference type="OMA" id="GKPCGHD"/>
<dbReference type="Pfam" id="PF14792">
    <property type="entry name" value="DNA_pol_B_palm"/>
    <property type="match status" value="1"/>
</dbReference>
<evidence type="ECO:0000259" key="11">
    <source>
        <dbReference type="PROSITE" id="PS50172"/>
    </source>
</evidence>
<feature type="binding site" evidence="10">
    <location>
        <position position="352"/>
    </location>
    <ligand>
        <name>Mg(2+)</name>
        <dbReference type="ChEBI" id="CHEBI:18420"/>
    </ligand>
</feature>
<dbReference type="HOGENOM" id="CLU_008698_0_0_1"/>
<dbReference type="InterPro" id="IPR018944">
    <property type="entry name" value="DNA_pol_lambd_fingers_domain"/>
</dbReference>
<dbReference type="PROSITE" id="PS50172">
    <property type="entry name" value="BRCT"/>
    <property type="match status" value="1"/>
</dbReference>